<dbReference type="InterPro" id="IPR039874">
    <property type="entry name" value="WAPL"/>
</dbReference>
<sequence>MSTFNDLGQRPKKKLPSSYGNGKPGLKSRSQTSTPPVTGASESSQSGSQTPAKDIYDYDFVDDAPPPPKSVSKPRPLSSARPPLTTPRPSNKSTSSSSSGLAPSPMAAPTATPRPLPSIKKGNTARETLDAARGVKRKPSPNEATPVQRPSASIQRPSASVQRPSASIQRPSASAQRPSASLAASSHSLSRNAYSTQAKKIQRRSPSPGPTTVGASSPLYKQSRPISRVAESSSSRPVSSPLRQRVTKTPPREPSGTGLKSPLGIRSPSVSPRKTPASTFATASASKAARRPEPKSPHPMPIRPLDNLPSNSGDATPRKSPQRAAPVARDIYKPPPSTQRKRRRLIDTLASQIEEESSSDEETKPTEEPAAKDENDDDDSSDEDPILARYRNVRSTPSEGRGGYVDLDSLATASPSKASIAPSTPATITRRTTTRRPGVKFTYNLERTMLAEEPVELGGAQGSDLSLLESLLPEPESKPASFDFDEDMGGSSQGAIQSIHELRQAGANSRYADELVDILDRVGAPSAGKPSSARRSALLEMVQKLQEKSFLRHFRDQGAEMKLFRNIGKETDVISGYAIASIVITLLTNGAGSHRLMRELRQQKIKDLFLTLLATDADIVTYSKDRKANVSNHMRQQLTTLKETLKKLLAIWKPATVSPSQLSPRTVSLKALHMFAQQLQAASGGVSGLDEDDGALSAALTKELFAVISSALPSAYDDDGSTPEPPLLSSGLSSDADSVDLFLALSLLEMHSVSAMQSDISAEWTRNYLPIIASALGESLERHQKSSRRLNDLELLVLKLALNTANNNPDAARYYVDKGLLRQLAELSAGALAGVVRSAKTGEEFASDALNELLLMLGVMINFSENDAAAGETLEQGGGLAVFDRLGKAFLDGTAVASEADSEEKSQLNVAFAYLSILLGYLCLHDPIYQAFRQLSPSGNLNPLLESIRQFIILHDQIGKAENSEHGAEASHFTARLRALTQELDARAY</sequence>
<dbReference type="EMBL" id="JAWCUI010000010">
    <property type="protein sequence ID" value="KAL1900239.1"/>
    <property type="molecule type" value="Genomic_DNA"/>
</dbReference>
<dbReference type="PANTHER" id="PTHR22100">
    <property type="entry name" value="WINGS APART-LIKE PROTEIN HOMOLOG"/>
    <property type="match status" value="1"/>
</dbReference>
<name>A0ABR3ZJA7_9PEZI</name>
<feature type="compositionally biased region" description="Polar residues" evidence="2">
    <location>
        <begin position="142"/>
        <end position="168"/>
    </location>
</feature>
<feature type="compositionally biased region" description="Basic and acidic residues" evidence="2">
    <location>
        <begin position="361"/>
        <end position="373"/>
    </location>
</feature>
<accession>A0ABR3ZJA7</accession>
<evidence type="ECO:0000256" key="2">
    <source>
        <dbReference type="SAM" id="MobiDB-lite"/>
    </source>
</evidence>
<dbReference type="InterPro" id="IPR022771">
    <property type="entry name" value="WAPL_C"/>
</dbReference>
<protein>
    <recommendedName>
        <fullName evidence="3">Wings apart-like protein C-terminal domain-containing protein</fullName>
    </recommendedName>
</protein>
<dbReference type="Gene3D" id="1.25.10.10">
    <property type="entry name" value="Leucine-rich Repeat Variant"/>
    <property type="match status" value="2"/>
</dbReference>
<feature type="compositionally biased region" description="Low complexity" evidence="2">
    <location>
        <begin position="169"/>
        <end position="190"/>
    </location>
</feature>
<feature type="compositionally biased region" description="Acidic residues" evidence="2">
    <location>
        <begin position="374"/>
        <end position="385"/>
    </location>
</feature>
<dbReference type="Pfam" id="PF07814">
    <property type="entry name" value="WAPL"/>
    <property type="match status" value="1"/>
</dbReference>
<proteinExistence type="inferred from homology"/>
<dbReference type="Proteomes" id="UP001583186">
    <property type="component" value="Unassembled WGS sequence"/>
</dbReference>
<feature type="compositionally biased region" description="Low complexity" evidence="2">
    <location>
        <begin position="87"/>
        <end position="113"/>
    </location>
</feature>
<evidence type="ECO:0000313" key="5">
    <source>
        <dbReference type="Proteomes" id="UP001583186"/>
    </source>
</evidence>
<evidence type="ECO:0000259" key="3">
    <source>
        <dbReference type="Pfam" id="PF07814"/>
    </source>
</evidence>
<feature type="region of interest" description="Disordered" evidence="2">
    <location>
        <begin position="1"/>
        <end position="407"/>
    </location>
</feature>
<dbReference type="InterPro" id="IPR011989">
    <property type="entry name" value="ARM-like"/>
</dbReference>
<feature type="compositionally biased region" description="Low complexity" evidence="2">
    <location>
        <begin position="70"/>
        <end position="79"/>
    </location>
</feature>
<feature type="compositionally biased region" description="Low complexity" evidence="2">
    <location>
        <begin position="223"/>
        <end position="244"/>
    </location>
</feature>
<dbReference type="PANTHER" id="PTHR22100:SF13">
    <property type="entry name" value="WINGS APART-LIKE PROTEIN HOMOLOG"/>
    <property type="match status" value="1"/>
</dbReference>
<feature type="compositionally biased region" description="Low complexity" evidence="2">
    <location>
        <begin position="275"/>
        <end position="287"/>
    </location>
</feature>
<evidence type="ECO:0000256" key="1">
    <source>
        <dbReference type="ARBA" id="ARBA00006854"/>
    </source>
</evidence>
<organism evidence="4 5">
    <name type="scientific">Sporothrix stenoceras</name>
    <dbReference type="NCBI Taxonomy" id="5173"/>
    <lineage>
        <taxon>Eukaryota</taxon>
        <taxon>Fungi</taxon>
        <taxon>Dikarya</taxon>
        <taxon>Ascomycota</taxon>
        <taxon>Pezizomycotina</taxon>
        <taxon>Sordariomycetes</taxon>
        <taxon>Sordariomycetidae</taxon>
        <taxon>Ophiostomatales</taxon>
        <taxon>Ophiostomataceae</taxon>
        <taxon>Sporothrix</taxon>
    </lineage>
</organism>
<feature type="compositionally biased region" description="Polar residues" evidence="2">
    <location>
        <begin position="28"/>
        <end position="51"/>
    </location>
</feature>
<gene>
    <name evidence="4" type="ORF">Sste5346_002550</name>
</gene>
<reference evidence="4 5" key="1">
    <citation type="journal article" date="2024" name="IMA Fungus">
        <title>IMA Genome - F19 : A genome assembly and annotation guide to empower mycologists, including annotated draft genome sequences of Ceratocystis pirilliformis, Diaporthe australafricana, Fusarium ophioides, Paecilomyces lecythidis, and Sporothrix stenoceras.</title>
        <authorList>
            <person name="Aylward J."/>
            <person name="Wilson A.M."/>
            <person name="Visagie C.M."/>
            <person name="Spraker J."/>
            <person name="Barnes I."/>
            <person name="Buitendag C."/>
            <person name="Ceriani C."/>
            <person name="Del Mar Angel L."/>
            <person name="du Plessis D."/>
            <person name="Fuchs T."/>
            <person name="Gasser K."/>
            <person name="Kramer D."/>
            <person name="Li W."/>
            <person name="Munsamy K."/>
            <person name="Piso A."/>
            <person name="Price J.L."/>
            <person name="Sonnekus B."/>
            <person name="Thomas C."/>
            <person name="van der Nest A."/>
            <person name="van Dijk A."/>
            <person name="van Heerden A."/>
            <person name="van Vuuren N."/>
            <person name="Yilmaz N."/>
            <person name="Duong T.A."/>
            <person name="van der Merwe N.A."/>
            <person name="Wingfield M.J."/>
            <person name="Wingfield B.D."/>
        </authorList>
    </citation>
    <scope>NUCLEOTIDE SEQUENCE [LARGE SCALE GENOMIC DNA]</scope>
    <source>
        <strain evidence="4 5">CMW 5346</strain>
    </source>
</reference>
<evidence type="ECO:0000313" key="4">
    <source>
        <dbReference type="EMBL" id="KAL1900239.1"/>
    </source>
</evidence>
<comment type="similarity">
    <text evidence="1">Belongs to the WAPL family.</text>
</comment>
<keyword evidence="5" id="KW-1185">Reference proteome</keyword>
<comment type="caution">
    <text evidence="4">The sequence shown here is derived from an EMBL/GenBank/DDBJ whole genome shotgun (WGS) entry which is preliminary data.</text>
</comment>
<feature type="domain" description="Wings apart-like protein C-terminal" evidence="3">
    <location>
        <begin position="496"/>
        <end position="868"/>
    </location>
</feature>